<keyword evidence="3" id="KW-0653">Protein transport</keyword>
<evidence type="ECO:0000256" key="4">
    <source>
        <dbReference type="ARBA" id="ARBA00023010"/>
    </source>
</evidence>
<reference evidence="5 6" key="1">
    <citation type="submission" date="2018-08" db="EMBL/GenBank/DDBJ databases">
        <title>A genome reference for cultivated species of the human gut microbiota.</title>
        <authorList>
            <person name="Zou Y."/>
            <person name="Xue W."/>
            <person name="Luo G."/>
        </authorList>
    </citation>
    <scope>NUCLEOTIDE SEQUENCE [LARGE SCALE GENOMIC DNA]</scope>
    <source>
        <strain evidence="5 6">AF14-26</strain>
    </source>
</reference>
<keyword evidence="2" id="KW-0813">Transport</keyword>
<proteinExistence type="inferred from homology"/>
<dbReference type="Pfam" id="PF02556">
    <property type="entry name" value="SecB"/>
    <property type="match status" value="1"/>
</dbReference>
<dbReference type="AlphaFoldDB" id="A0A412YGK5"/>
<protein>
    <submittedName>
        <fullName evidence="5">Protein export chaperone secb</fullName>
    </submittedName>
</protein>
<keyword evidence="4" id="KW-0811">Translocation</keyword>
<organism evidence="5 6">
    <name type="scientific">Bacteroides fragilis</name>
    <dbReference type="NCBI Taxonomy" id="817"/>
    <lineage>
        <taxon>Bacteria</taxon>
        <taxon>Pseudomonadati</taxon>
        <taxon>Bacteroidota</taxon>
        <taxon>Bacteroidia</taxon>
        <taxon>Bacteroidales</taxon>
        <taxon>Bacteroidaceae</taxon>
        <taxon>Bacteroides</taxon>
    </lineage>
</organism>
<dbReference type="RefSeq" id="WP_032565905.1">
    <property type="nucleotide sequence ID" value="NZ_JACFST010000002.1"/>
</dbReference>
<evidence type="ECO:0000313" key="5">
    <source>
        <dbReference type="EMBL" id="RGV56538.1"/>
    </source>
</evidence>
<evidence type="ECO:0000313" key="6">
    <source>
        <dbReference type="Proteomes" id="UP000286270"/>
    </source>
</evidence>
<dbReference type="Proteomes" id="UP000286270">
    <property type="component" value="Unassembled WGS sequence"/>
</dbReference>
<dbReference type="InterPro" id="IPR003708">
    <property type="entry name" value="SecB"/>
</dbReference>
<dbReference type="GO" id="GO:0051082">
    <property type="term" value="F:unfolded protein binding"/>
    <property type="evidence" value="ECO:0007669"/>
    <property type="project" value="InterPro"/>
</dbReference>
<comment type="caution">
    <text evidence="5">The sequence shown here is derived from an EMBL/GenBank/DDBJ whole genome shotgun (WGS) entry which is preliminary data.</text>
</comment>
<dbReference type="GO" id="GO:0051262">
    <property type="term" value="P:protein tetramerization"/>
    <property type="evidence" value="ECO:0007669"/>
    <property type="project" value="InterPro"/>
</dbReference>
<evidence type="ECO:0000256" key="1">
    <source>
        <dbReference type="ARBA" id="ARBA00009990"/>
    </source>
</evidence>
<dbReference type="Gene3D" id="3.10.420.10">
    <property type="entry name" value="SecB-like"/>
    <property type="match status" value="1"/>
</dbReference>
<dbReference type="InterPro" id="IPR035958">
    <property type="entry name" value="SecB-like_sf"/>
</dbReference>
<comment type="similarity">
    <text evidence="1">Belongs to the SecB family.</text>
</comment>
<dbReference type="SMR" id="A0A412YGK5"/>
<evidence type="ECO:0000256" key="2">
    <source>
        <dbReference type="ARBA" id="ARBA00022448"/>
    </source>
</evidence>
<accession>A0A412YGK5</accession>
<name>A0A412YGK5_BACFG</name>
<evidence type="ECO:0000256" key="3">
    <source>
        <dbReference type="ARBA" id="ARBA00022927"/>
    </source>
</evidence>
<gene>
    <name evidence="5" type="ORF">DWW08_06030</name>
</gene>
<dbReference type="SUPFAM" id="SSF54611">
    <property type="entry name" value="SecB-like"/>
    <property type="match status" value="1"/>
</dbReference>
<dbReference type="EMBL" id="QRZH01000004">
    <property type="protein sequence ID" value="RGV56538.1"/>
    <property type="molecule type" value="Genomic_DNA"/>
</dbReference>
<dbReference type="GO" id="GO:0015031">
    <property type="term" value="P:protein transport"/>
    <property type="evidence" value="ECO:0007669"/>
    <property type="project" value="UniProtKB-KW"/>
</dbReference>
<sequence>MEEVYKSDFRLDNYLIKESSLKIKGEIGKDNTLSISINPSGIKRKDKFTLTIELEVKDKEGLFHAKLIIDAYFLFRESIPMERLGAFFTMNAPAIIFPYIRGYISMLTSLSGCGTVLLPTLNLTDLGKELAQNIKEVKE</sequence>